<evidence type="ECO:0000256" key="1">
    <source>
        <dbReference type="ARBA" id="ARBA00004613"/>
    </source>
</evidence>
<dbReference type="Gene3D" id="2.130.10.130">
    <property type="entry name" value="Integrin alpha, N-terminal"/>
    <property type="match status" value="1"/>
</dbReference>
<dbReference type="Pfam" id="PF03534">
    <property type="entry name" value="SpvB"/>
    <property type="match status" value="2"/>
</dbReference>
<dbReference type="OrthoDB" id="8970491at2"/>
<dbReference type="InterPro" id="IPR022385">
    <property type="entry name" value="Rhs_assc_core"/>
</dbReference>
<comment type="subcellular location">
    <subcellularLocation>
        <location evidence="1">Secreted</location>
    </subcellularLocation>
</comment>
<feature type="domain" description="Teneurin-like YD-shell" evidence="8">
    <location>
        <begin position="1471"/>
        <end position="1718"/>
    </location>
</feature>
<comment type="caution">
    <text evidence="9">The sequence shown here is derived from an EMBL/GenBank/DDBJ whole genome shotgun (WGS) entry which is preliminary data.</text>
</comment>
<dbReference type="InterPro" id="IPR022045">
    <property type="entry name" value="TcdB_toxin_mid/N"/>
</dbReference>
<dbReference type="GO" id="GO:0005737">
    <property type="term" value="C:cytoplasm"/>
    <property type="evidence" value="ECO:0007669"/>
    <property type="project" value="InterPro"/>
</dbReference>
<feature type="transmembrane region" description="Helical" evidence="6">
    <location>
        <begin position="1783"/>
        <end position="1806"/>
    </location>
</feature>
<feature type="transmembrane region" description="Helical" evidence="6">
    <location>
        <begin position="1754"/>
        <end position="1771"/>
    </location>
</feature>
<keyword evidence="4" id="KW-0677">Repeat</keyword>
<dbReference type="PANTHER" id="PTHR32305">
    <property type="match status" value="1"/>
</dbReference>
<evidence type="ECO:0000256" key="3">
    <source>
        <dbReference type="ARBA" id="ARBA00022729"/>
    </source>
</evidence>
<feature type="transmembrane region" description="Helical" evidence="6">
    <location>
        <begin position="1813"/>
        <end position="1837"/>
    </location>
</feature>
<name>A0A2N5C5E6_9BURK</name>
<dbReference type="NCBIfam" id="TIGR03696">
    <property type="entry name" value="Rhs_assc_core"/>
    <property type="match status" value="1"/>
</dbReference>
<keyword evidence="5" id="KW-0843">Virulence</keyword>
<dbReference type="Pfam" id="PF13517">
    <property type="entry name" value="FG-GAP_3"/>
    <property type="match status" value="1"/>
</dbReference>
<evidence type="ECO:0000256" key="2">
    <source>
        <dbReference type="ARBA" id="ARBA00022525"/>
    </source>
</evidence>
<keyword evidence="2" id="KW-0964">Secreted</keyword>
<dbReference type="InterPro" id="IPR013517">
    <property type="entry name" value="FG-GAP"/>
</dbReference>
<dbReference type="EMBL" id="PJRP01000017">
    <property type="protein sequence ID" value="PLP97420.1"/>
    <property type="molecule type" value="Genomic_DNA"/>
</dbReference>
<dbReference type="SUPFAM" id="SSF69318">
    <property type="entry name" value="Integrin alpha N-terminal domain"/>
    <property type="match status" value="1"/>
</dbReference>
<feature type="transmembrane region" description="Helical" evidence="6">
    <location>
        <begin position="1843"/>
        <end position="1861"/>
    </location>
</feature>
<keyword evidence="6" id="KW-1133">Transmembrane helix</keyword>
<dbReference type="Pfam" id="PF05593">
    <property type="entry name" value="RHS_repeat"/>
    <property type="match status" value="2"/>
</dbReference>
<protein>
    <submittedName>
        <fullName evidence="9">Uncharacterized protein</fullName>
    </submittedName>
</protein>
<dbReference type="PANTHER" id="PTHR32305:SF17">
    <property type="entry name" value="TRNA NUCLEASE WAPA"/>
    <property type="match status" value="1"/>
</dbReference>
<evidence type="ECO:0000313" key="9">
    <source>
        <dbReference type="EMBL" id="PLP97420.1"/>
    </source>
</evidence>
<dbReference type="InterPro" id="IPR056823">
    <property type="entry name" value="TEN-like_YD-shell"/>
</dbReference>
<dbReference type="RefSeq" id="WP_101684444.1">
    <property type="nucleotide sequence ID" value="NZ_PJRP01000017.1"/>
</dbReference>
<dbReference type="Proteomes" id="UP000234341">
    <property type="component" value="Unassembled WGS sequence"/>
</dbReference>
<feature type="transmembrane region" description="Helical" evidence="6">
    <location>
        <begin position="1725"/>
        <end position="1747"/>
    </location>
</feature>
<evidence type="ECO:0000256" key="6">
    <source>
        <dbReference type="SAM" id="Phobius"/>
    </source>
</evidence>
<feature type="domain" description="Insecticide toxin TcdB middle/N-terminal" evidence="7">
    <location>
        <begin position="562"/>
        <end position="701"/>
    </location>
</feature>
<keyword evidence="6" id="KW-0812">Transmembrane</keyword>
<evidence type="ECO:0000256" key="4">
    <source>
        <dbReference type="ARBA" id="ARBA00022737"/>
    </source>
</evidence>
<evidence type="ECO:0000259" key="8">
    <source>
        <dbReference type="Pfam" id="PF25023"/>
    </source>
</evidence>
<evidence type="ECO:0000256" key="5">
    <source>
        <dbReference type="ARBA" id="ARBA00023026"/>
    </source>
</evidence>
<dbReference type="Gene3D" id="2.180.10.10">
    <property type="entry name" value="RHS repeat-associated core"/>
    <property type="match status" value="2"/>
</dbReference>
<reference evidence="9 10" key="1">
    <citation type="submission" date="2017-12" db="EMBL/GenBank/DDBJ databases">
        <title>Genome sequence of the active heterotrophic nitrifier-denitrifier, Cupriavidus pauculus UM1.</title>
        <authorList>
            <person name="Putonti C."/>
            <person name="Castignetti D."/>
        </authorList>
    </citation>
    <scope>NUCLEOTIDE SEQUENCE [LARGE SCALE GENOMIC DNA]</scope>
    <source>
        <strain evidence="9 10">UM1</strain>
    </source>
</reference>
<dbReference type="InterPro" id="IPR031325">
    <property type="entry name" value="RHS_repeat"/>
</dbReference>
<keyword evidence="6" id="KW-0472">Membrane</keyword>
<dbReference type="InterPro" id="IPR028994">
    <property type="entry name" value="Integrin_alpha_N"/>
</dbReference>
<dbReference type="InterPro" id="IPR003284">
    <property type="entry name" value="Sal_SpvB"/>
</dbReference>
<gene>
    <name evidence="9" type="ORF">CYJ10_26610</name>
</gene>
<dbReference type="Pfam" id="PF12256">
    <property type="entry name" value="TcdB_toxin_midN"/>
    <property type="match status" value="1"/>
</dbReference>
<dbReference type="GO" id="GO:0005576">
    <property type="term" value="C:extracellular region"/>
    <property type="evidence" value="ECO:0007669"/>
    <property type="project" value="UniProtKB-SubCell"/>
</dbReference>
<accession>A0A2N5C5E6</accession>
<organism evidence="9 10">
    <name type="scientific">Cupriavidus pauculus</name>
    <dbReference type="NCBI Taxonomy" id="82633"/>
    <lineage>
        <taxon>Bacteria</taxon>
        <taxon>Pseudomonadati</taxon>
        <taxon>Pseudomonadota</taxon>
        <taxon>Betaproteobacteria</taxon>
        <taxon>Burkholderiales</taxon>
        <taxon>Burkholderiaceae</taxon>
        <taxon>Cupriavidus</taxon>
    </lineage>
</organism>
<dbReference type="NCBIfam" id="TIGR01643">
    <property type="entry name" value="YD_repeat_2x"/>
    <property type="match status" value="2"/>
</dbReference>
<evidence type="ECO:0000313" key="10">
    <source>
        <dbReference type="Proteomes" id="UP000234341"/>
    </source>
</evidence>
<proteinExistence type="predicted"/>
<evidence type="ECO:0000259" key="7">
    <source>
        <dbReference type="Pfam" id="PF12256"/>
    </source>
</evidence>
<dbReference type="InterPro" id="IPR006530">
    <property type="entry name" value="YD"/>
</dbReference>
<keyword evidence="3" id="KW-0732">Signal</keyword>
<dbReference type="Pfam" id="PF25023">
    <property type="entry name" value="TEN_YD-shell"/>
    <property type="match status" value="1"/>
</dbReference>
<dbReference type="InterPro" id="IPR050708">
    <property type="entry name" value="T6SS_VgrG/RHS"/>
</dbReference>
<sequence length="2033" mass="218911">MSRTSGISPQAVSLPKGGGDVRGLGGTFLPDCNRGTGSYVIDLRLPPGPGGIRPSLTLAYSSAAGNGAFGLGWDVAVPTLYRDAERHFVRYDDTDGFRLAGQGELVLMGDGSFRPKYDTLFARITRGEHWEVLPKEGGVQRFGLNADGQLGDPDDPNRVLAWLLQEVEDRNGNAIRFRYLSDGNNRYLREAAWGPYRLAFVYGPRPDIFSTARHGFTLTTALRCVAIELHCDRLLGQTLIRRYTLDYLQPDETPLSLLREVRLSGHRGQGAEANDAMPPLTFGYSTWQPDAFRCRPLANPDGAPLPNLGASTTDLVDCTGDGLPDFVQIDGERHVYWANRGDGTIDAPRQIRSLPDGAHLGNPGIGFGDLDGEGAAGLLMCEGPYAGYFPRTGPATWGPLRRFPSAPATSLRDPSTRMVDLDADGRMDLLRTTDSAFLLYLNRGANGWEALPPIPRVHDFETFPDISLSDSRVQLADMTGDGLPDIVLIRPGEVCYWPYEGLGRWGRRRVLAGAPAFARPGAPRAVFLSDVNGDGVADLVVVEADAVTIWINRCGVGFAPPVRLTNTPAMAGADIRVADMLGNGTGGVLWSYASEVRPRARCFFLDLAGEAKPYLLTVVDNGFGKRTTIRYETSSRYAGRDRREGRPWTTSLPFPVQVVAEIRQDDAASLLSLRQTLAYHDGLYDGRERRFAGFARVDMTEWGEASAPPLLSAMRFAAQPTAGVGDDDRAMAVAQWGRLLETAQGPPDGRPLRRATGTWTATLAAHGEDGTPVVTVARTALRTEQFDSASEGTEADEAVVVEHAFGFDDAGNVTSQRLQAHGPAPLVVTSKVEYARAANGRLTSLPSRVVERDANDMMLRERRLYYDGNAFTGLPLGQAGVGNLMRQSVRVIDAEGFAAHYGAEGLDAATLGYRPEPDAPDSWWRDEIRYAYDALGNIAQSRDPLGNESTIERDAESLFPVRVVNAAGHATTLHWDDAALQPDIVTDPNGAVVRFGFDALGRVTRLMLPRVVAGPGPEPEPDPEADPDESVAYHLDATPPYVELTQKTDDGLPAAVRRMYYDGSGQVLQTRMLIGDDVDPESVLVSAARTVNARGWLGTLGEPAFSQGLDYAPAPPTVVTALHYDALGHTLGADLPGGRTTRTVFKPLSTTLYDANDTDASPENIARGFFDTPTTHDLDGLGRLAAVTERHDGVSTRHAFRHDETGQLREISGPDGGLLLSRRLDLAGQLLDLNHRDGGRRLFFHDAAGRLVRTVDAAGQRITHAWDALGRLMETSVDGNVFQRFVYDQAGTPYAIGRMTEAADESGAWRFAYDARGRMTHRTLTANGRSWTLAQQHLANGQVSSTTYPDGATLAFRYDRAGRLTSVPGVLDAIAYDALGRRTLMQYANGVQTRIEYDPESRFLARLRVVDANAAVLQDTTYTRDNVGNVLAQADGRPAGPGAPHPRRFTLDGRYRLVAVDGGGSAAVPAYTRLYAYDAANNVTRFPTHGAAPVVCDPPDSNRIAGILDGGNLVRLYEHDANGNVTRLPGRKLDFDGLGRMTSARRDDGASVTYRYSASGERTWRETSIAGTVRRTLFLGGYEEDDDGTVRRYLSAAGMPVAVDRGGARTWLHANELGHITLLTDAAGVLSGSRHLQPFGEEAGQGAAGATVPYAFGAQMLDNVLDDVSGLYHFGARYYAPEIGRFVSPDPLYMLSPELALYTPGLLNPYAYGLNNPMVYADPSGLSPVGAALGGLVGGALGALVFVVSGGNPIAAGLVGGFAGGAVAGAIDGGVKGAVVGGLLGALTGAVGGAALWGLSAVGGWIFGHVGRFAVNVIMSTLGSAMTVATGAFQVLQNGNWDILAGAGGALVGTIIGNAIGNALMKMSNNWVDPNHSPRVKQNQAEVQAAVNNQANFDKVNYVSSFDRNTTNLGSHTTGVITMEHETIGNSWLEYRSTQAHELYHEYQEQTFSEPGFADFHAAYGAEKSYASNRFENAAFDFEMRFMRYAPYPFATYTYAFGPSSVVLSQPPGWDNRKRGGDGWKDLFGRLGL</sequence>